<protein>
    <submittedName>
        <fullName evidence="1">Uncharacterized protein</fullName>
    </submittedName>
</protein>
<reference evidence="1 2" key="1">
    <citation type="submission" date="2017-05" db="EMBL/GenBank/DDBJ databases">
        <title>The draft genome sequence of Idiomarina salinarum WNB302.</title>
        <authorList>
            <person name="Sun Y."/>
            <person name="Chen B."/>
            <person name="Du Z."/>
        </authorList>
    </citation>
    <scope>NUCLEOTIDE SEQUENCE [LARGE SCALE GENOMIC DNA]</scope>
    <source>
        <strain evidence="1 2">WNB302</strain>
    </source>
</reference>
<name>A0A265URM7_9FLAO</name>
<dbReference type="EMBL" id="NGJN01000005">
    <property type="protein sequence ID" value="OZV67950.1"/>
    <property type="molecule type" value="Genomic_DNA"/>
</dbReference>
<sequence length="61" mass="7354">MQFDFQMAKLKFNLSNILFLNSLRLYTKENIIRRIKKSINEYLACLSKIVKKALNLLRNYQ</sequence>
<keyword evidence="2" id="KW-1185">Reference proteome</keyword>
<evidence type="ECO:0000313" key="2">
    <source>
        <dbReference type="Proteomes" id="UP000216840"/>
    </source>
</evidence>
<proteinExistence type="predicted"/>
<comment type="caution">
    <text evidence="1">The sequence shown here is derived from an EMBL/GenBank/DDBJ whole genome shotgun (WGS) entry which is preliminary data.</text>
</comment>
<evidence type="ECO:0000313" key="1">
    <source>
        <dbReference type="EMBL" id="OZV67950.1"/>
    </source>
</evidence>
<dbReference type="AlphaFoldDB" id="A0A265URM7"/>
<gene>
    <name evidence="1" type="ORF">CA834_09855</name>
</gene>
<dbReference type="Proteomes" id="UP000216840">
    <property type="component" value="Unassembled WGS sequence"/>
</dbReference>
<accession>A0A265URM7</accession>
<organism evidence="1 2">
    <name type="scientific">Winogradskyella aurantia</name>
    <dbReference type="NCBI Taxonomy" id="1915063"/>
    <lineage>
        <taxon>Bacteria</taxon>
        <taxon>Pseudomonadati</taxon>
        <taxon>Bacteroidota</taxon>
        <taxon>Flavobacteriia</taxon>
        <taxon>Flavobacteriales</taxon>
        <taxon>Flavobacteriaceae</taxon>
        <taxon>Winogradskyella</taxon>
    </lineage>
</organism>